<dbReference type="InterPro" id="IPR021223">
    <property type="entry name" value="AbiGi"/>
</dbReference>
<evidence type="ECO:0000313" key="1">
    <source>
        <dbReference type="EMBL" id="PRH83173.1"/>
    </source>
</evidence>
<reference evidence="1 2" key="1">
    <citation type="submission" date="2018-03" db="EMBL/GenBank/DDBJ databases">
        <title>Arenimonas caeni sp. nov., isolated from activated sludge.</title>
        <authorList>
            <person name="Liu H."/>
        </authorList>
    </citation>
    <scope>NUCLEOTIDE SEQUENCE [LARGE SCALE GENOMIC DNA]</scope>
    <source>
        <strain evidence="2">z29</strain>
    </source>
</reference>
<dbReference type="AlphaFoldDB" id="A0A2P6MAZ7"/>
<gene>
    <name evidence="1" type="ORF">C6N40_03140</name>
</gene>
<dbReference type="EMBL" id="PVLF01000003">
    <property type="protein sequence ID" value="PRH83173.1"/>
    <property type="molecule type" value="Genomic_DNA"/>
</dbReference>
<organism evidence="1 2">
    <name type="scientific">Arenimonas caeni</name>
    <dbReference type="NCBI Taxonomy" id="2058085"/>
    <lineage>
        <taxon>Bacteria</taxon>
        <taxon>Pseudomonadati</taxon>
        <taxon>Pseudomonadota</taxon>
        <taxon>Gammaproteobacteria</taxon>
        <taxon>Lysobacterales</taxon>
        <taxon>Lysobacteraceae</taxon>
        <taxon>Arenimonas</taxon>
    </lineage>
</organism>
<name>A0A2P6MAZ7_9GAMM</name>
<sequence>MPLAGKRKNPLDPLPRRLRETSMSMQRFVGQRLYHLVGARRPGADQENFETLCAILRSMELRACEVAGERGGMRTVRDPARPVTNGEPIQQSVVCLCDIPREDLPFHARRYGRFGIGICRSVVAQWGGRPVIYIPFSKRAYGNWGARFPGEVKSVLEGLDRFFPDTPAVRSKAAGAPAQDAQEAVDEASSLITRDLQAFLKFWDVDLPEDHPENFYMEREWRKFGNLELASCLQEVVAPPRYHDELRTILDNLRARGRYLIGEVELTSILE</sequence>
<proteinExistence type="predicted"/>
<dbReference type="Pfam" id="PF10899">
    <property type="entry name" value="AbiGi"/>
    <property type="match status" value="1"/>
</dbReference>
<evidence type="ECO:0000313" key="2">
    <source>
        <dbReference type="Proteomes" id="UP000241736"/>
    </source>
</evidence>
<keyword evidence="2" id="KW-1185">Reference proteome</keyword>
<comment type="caution">
    <text evidence="1">The sequence shown here is derived from an EMBL/GenBank/DDBJ whole genome shotgun (WGS) entry which is preliminary data.</text>
</comment>
<accession>A0A2P6MAZ7</accession>
<dbReference type="Proteomes" id="UP000241736">
    <property type="component" value="Unassembled WGS sequence"/>
</dbReference>
<dbReference type="OrthoDB" id="7063194at2"/>
<protein>
    <submittedName>
        <fullName evidence="1">Uncharacterized protein</fullName>
    </submittedName>
</protein>